<keyword evidence="1" id="KW-0436">Ligase</keyword>
<keyword evidence="1" id="KW-0648">Protein biosynthesis</keyword>
<evidence type="ECO:0000256" key="1">
    <source>
        <dbReference type="HAMAP-Rule" id="MF_00122"/>
    </source>
</evidence>
<accession>A0A7C4KZG6</accession>
<dbReference type="AlphaFoldDB" id="A0A7C4KZG6"/>
<proteinExistence type="inferred from homology"/>
<feature type="region of interest" description="Disordered" evidence="2">
    <location>
        <begin position="48"/>
        <end position="69"/>
    </location>
</feature>
<dbReference type="InterPro" id="IPR003837">
    <property type="entry name" value="GatC"/>
</dbReference>
<dbReference type="Gene3D" id="1.10.20.60">
    <property type="entry name" value="Glu-tRNAGln amidotransferase C subunit, N-terminal domain"/>
    <property type="match status" value="1"/>
</dbReference>
<dbReference type="EMBL" id="DSXR01000054">
    <property type="protein sequence ID" value="HGS87117.1"/>
    <property type="molecule type" value="Genomic_DNA"/>
</dbReference>
<reference evidence="3" key="1">
    <citation type="journal article" date="2020" name="mSystems">
        <title>Genome- and Community-Level Interaction Insights into Carbon Utilization and Element Cycling Functions of Hydrothermarchaeota in Hydrothermal Sediment.</title>
        <authorList>
            <person name="Zhou Z."/>
            <person name="Liu Y."/>
            <person name="Xu W."/>
            <person name="Pan J."/>
            <person name="Luo Z.H."/>
            <person name="Li M."/>
        </authorList>
    </citation>
    <scope>NUCLEOTIDE SEQUENCE [LARGE SCALE GENOMIC DNA]</scope>
    <source>
        <strain evidence="3">SpSt-556</strain>
    </source>
</reference>
<dbReference type="Pfam" id="PF02686">
    <property type="entry name" value="GatC"/>
    <property type="match status" value="1"/>
</dbReference>
<comment type="subunit">
    <text evidence="1">Heterotrimer of A, B and C subunits.</text>
</comment>
<gene>
    <name evidence="1 3" type="primary">gatC</name>
    <name evidence="3" type="ORF">ENT17_05800</name>
</gene>
<dbReference type="PANTHER" id="PTHR15004:SF0">
    <property type="entry name" value="GLUTAMYL-TRNA(GLN) AMIDOTRANSFERASE SUBUNIT C, MITOCHONDRIAL"/>
    <property type="match status" value="1"/>
</dbReference>
<dbReference type="InterPro" id="IPR036113">
    <property type="entry name" value="Asp/Glu-ADT_sf_sub_c"/>
</dbReference>
<dbReference type="GO" id="GO:0050567">
    <property type="term" value="F:glutaminyl-tRNA synthase (glutamine-hydrolyzing) activity"/>
    <property type="evidence" value="ECO:0007669"/>
    <property type="project" value="UniProtKB-UniRule"/>
</dbReference>
<dbReference type="GO" id="GO:0006450">
    <property type="term" value="P:regulation of translational fidelity"/>
    <property type="evidence" value="ECO:0007669"/>
    <property type="project" value="InterPro"/>
</dbReference>
<keyword evidence="1" id="KW-0067">ATP-binding</keyword>
<name>A0A7C4KZG6_9CHLR</name>
<dbReference type="SUPFAM" id="SSF141000">
    <property type="entry name" value="Glu-tRNAGln amidotransferase C subunit"/>
    <property type="match status" value="1"/>
</dbReference>
<sequence>MSLTLAEVEHIAHLARLQLSEEEKIRFREQLSAILEYAARLQQVDTRDIPPTSSVLPPRSRLREDEPHAPFSRDKILANAPNSHQGYFRVPPVLE</sequence>
<dbReference type="PANTHER" id="PTHR15004">
    <property type="entry name" value="GLUTAMYL-TRNA(GLN) AMIDOTRANSFERASE SUBUNIT C, MITOCHONDRIAL"/>
    <property type="match status" value="1"/>
</dbReference>
<dbReference type="EC" id="6.3.5.-" evidence="1"/>
<dbReference type="GO" id="GO:0016740">
    <property type="term" value="F:transferase activity"/>
    <property type="evidence" value="ECO:0007669"/>
    <property type="project" value="UniProtKB-KW"/>
</dbReference>
<comment type="similarity">
    <text evidence="1">Belongs to the GatC family.</text>
</comment>
<dbReference type="GO" id="GO:0006412">
    <property type="term" value="P:translation"/>
    <property type="evidence" value="ECO:0007669"/>
    <property type="project" value="UniProtKB-UniRule"/>
</dbReference>
<dbReference type="HAMAP" id="MF_00122">
    <property type="entry name" value="GatC"/>
    <property type="match status" value="1"/>
</dbReference>
<organism evidence="3">
    <name type="scientific">Bellilinea caldifistulae</name>
    <dbReference type="NCBI Taxonomy" id="360411"/>
    <lineage>
        <taxon>Bacteria</taxon>
        <taxon>Bacillati</taxon>
        <taxon>Chloroflexota</taxon>
        <taxon>Anaerolineae</taxon>
        <taxon>Anaerolineales</taxon>
        <taxon>Anaerolineaceae</taxon>
        <taxon>Bellilinea</taxon>
    </lineage>
</organism>
<dbReference type="GO" id="GO:0070681">
    <property type="term" value="P:glutaminyl-tRNAGln biosynthesis via transamidation"/>
    <property type="evidence" value="ECO:0007669"/>
    <property type="project" value="TreeGrafter"/>
</dbReference>
<keyword evidence="1" id="KW-0547">Nucleotide-binding</keyword>
<comment type="catalytic activity">
    <reaction evidence="1">
        <text>L-aspartyl-tRNA(Asn) + L-glutamine + ATP + H2O = L-asparaginyl-tRNA(Asn) + L-glutamate + ADP + phosphate + 2 H(+)</text>
        <dbReference type="Rhea" id="RHEA:14513"/>
        <dbReference type="Rhea" id="RHEA-COMP:9674"/>
        <dbReference type="Rhea" id="RHEA-COMP:9677"/>
        <dbReference type="ChEBI" id="CHEBI:15377"/>
        <dbReference type="ChEBI" id="CHEBI:15378"/>
        <dbReference type="ChEBI" id="CHEBI:29985"/>
        <dbReference type="ChEBI" id="CHEBI:30616"/>
        <dbReference type="ChEBI" id="CHEBI:43474"/>
        <dbReference type="ChEBI" id="CHEBI:58359"/>
        <dbReference type="ChEBI" id="CHEBI:78515"/>
        <dbReference type="ChEBI" id="CHEBI:78516"/>
        <dbReference type="ChEBI" id="CHEBI:456216"/>
    </reaction>
</comment>
<dbReference type="NCBIfam" id="TIGR00135">
    <property type="entry name" value="gatC"/>
    <property type="match status" value="1"/>
</dbReference>
<comment type="caution">
    <text evidence="3">The sequence shown here is derived from an EMBL/GenBank/DDBJ whole genome shotgun (WGS) entry which is preliminary data.</text>
</comment>
<dbReference type="GO" id="GO:0005524">
    <property type="term" value="F:ATP binding"/>
    <property type="evidence" value="ECO:0007669"/>
    <property type="project" value="UniProtKB-KW"/>
</dbReference>
<comment type="function">
    <text evidence="1">Allows the formation of correctly charged Asn-tRNA(Asn) or Gln-tRNA(Gln) through the transamidation of misacylated Asp-tRNA(Asn) or Glu-tRNA(Gln) in organisms which lack either or both of asparaginyl-tRNA or glutaminyl-tRNA synthetases. The reaction takes place in the presence of glutamine and ATP through an activated phospho-Asp-tRNA(Asn) or phospho-Glu-tRNA(Gln).</text>
</comment>
<keyword evidence="3" id="KW-0808">Transferase</keyword>
<comment type="catalytic activity">
    <reaction evidence="1">
        <text>L-glutamyl-tRNA(Gln) + L-glutamine + ATP + H2O = L-glutaminyl-tRNA(Gln) + L-glutamate + ADP + phosphate + H(+)</text>
        <dbReference type="Rhea" id="RHEA:17521"/>
        <dbReference type="Rhea" id="RHEA-COMP:9681"/>
        <dbReference type="Rhea" id="RHEA-COMP:9684"/>
        <dbReference type="ChEBI" id="CHEBI:15377"/>
        <dbReference type="ChEBI" id="CHEBI:15378"/>
        <dbReference type="ChEBI" id="CHEBI:29985"/>
        <dbReference type="ChEBI" id="CHEBI:30616"/>
        <dbReference type="ChEBI" id="CHEBI:43474"/>
        <dbReference type="ChEBI" id="CHEBI:58359"/>
        <dbReference type="ChEBI" id="CHEBI:78520"/>
        <dbReference type="ChEBI" id="CHEBI:78521"/>
        <dbReference type="ChEBI" id="CHEBI:456216"/>
    </reaction>
</comment>
<evidence type="ECO:0000256" key="2">
    <source>
        <dbReference type="SAM" id="MobiDB-lite"/>
    </source>
</evidence>
<protein>
    <recommendedName>
        <fullName evidence="1">Aspartyl/glutamyl-tRNA(Asn/Gln) amidotransferase subunit C</fullName>
        <shortName evidence="1">Asp/Glu-ADT subunit C</shortName>
        <ecNumber evidence="1">6.3.5.-</ecNumber>
    </recommendedName>
</protein>
<evidence type="ECO:0000313" key="3">
    <source>
        <dbReference type="EMBL" id="HGS87117.1"/>
    </source>
</evidence>